<evidence type="ECO:0000256" key="2">
    <source>
        <dbReference type="ARBA" id="ARBA00022670"/>
    </source>
</evidence>
<dbReference type="Pfam" id="PF05193">
    <property type="entry name" value="Peptidase_M16_C"/>
    <property type="match status" value="1"/>
</dbReference>
<dbReference type="Pfam" id="PF00675">
    <property type="entry name" value="Peptidase_M16"/>
    <property type="match status" value="1"/>
</dbReference>
<dbReference type="GO" id="GO:0005739">
    <property type="term" value="C:mitochondrion"/>
    <property type="evidence" value="ECO:0007669"/>
    <property type="project" value="TreeGrafter"/>
</dbReference>
<dbReference type="FunFam" id="3.30.830.10:FF:000004">
    <property type="entry name" value="Putative insulin-degrading enzyme"/>
    <property type="match status" value="1"/>
</dbReference>
<dbReference type="InterPro" id="IPR032632">
    <property type="entry name" value="Peptidase_M16_M"/>
</dbReference>
<keyword evidence="2" id="KW-0645">Protease</keyword>
<evidence type="ECO:0000256" key="3">
    <source>
        <dbReference type="ARBA" id="ARBA00022723"/>
    </source>
</evidence>
<dbReference type="InterPro" id="IPR007863">
    <property type="entry name" value="Peptidase_M16_C"/>
</dbReference>
<dbReference type="InterPro" id="IPR001431">
    <property type="entry name" value="Pept_M16_Zn_BS"/>
</dbReference>
<dbReference type="Pfam" id="PF22456">
    <property type="entry name" value="PqqF-like_C_4"/>
    <property type="match status" value="1"/>
</dbReference>
<feature type="domain" description="Coenzyme PQQ synthesis protein F-like C-terminal lobe" evidence="11">
    <location>
        <begin position="762"/>
        <end position="860"/>
    </location>
</feature>
<dbReference type="SUPFAM" id="SSF63411">
    <property type="entry name" value="LuxS/MPP-like metallohydrolase"/>
    <property type="match status" value="4"/>
</dbReference>
<dbReference type="GO" id="GO:0043171">
    <property type="term" value="P:peptide catabolic process"/>
    <property type="evidence" value="ECO:0007669"/>
    <property type="project" value="TreeGrafter"/>
</dbReference>
<keyword evidence="6" id="KW-0482">Metalloprotease</keyword>
<dbReference type="InterPro" id="IPR011249">
    <property type="entry name" value="Metalloenz_LuxS/M16"/>
</dbReference>
<evidence type="ECO:0000256" key="6">
    <source>
        <dbReference type="ARBA" id="ARBA00023049"/>
    </source>
</evidence>
<protein>
    <recommendedName>
        <fullName evidence="13">Insulin-degrading enzyme</fullName>
    </recommendedName>
</protein>
<dbReference type="FunFam" id="3.30.830.10:FF:000005">
    <property type="entry name" value="nardilysin isoform X1"/>
    <property type="match status" value="1"/>
</dbReference>
<feature type="domain" description="Peptidase M16 N-terminal" evidence="8">
    <location>
        <begin position="35"/>
        <end position="171"/>
    </location>
</feature>
<evidence type="ECO:0000256" key="4">
    <source>
        <dbReference type="ARBA" id="ARBA00022801"/>
    </source>
</evidence>
<dbReference type="PANTHER" id="PTHR43690">
    <property type="entry name" value="NARDILYSIN"/>
    <property type="match status" value="1"/>
</dbReference>
<dbReference type="GO" id="GO:0051603">
    <property type="term" value="P:proteolysis involved in protein catabolic process"/>
    <property type="evidence" value="ECO:0007669"/>
    <property type="project" value="TreeGrafter"/>
</dbReference>
<evidence type="ECO:0000256" key="5">
    <source>
        <dbReference type="ARBA" id="ARBA00022833"/>
    </source>
</evidence>
<dbReference type="InterPro" id="IPR054734">
    <property type="entry name" value="PqqF-like_C_4"/>
</dbReference>
<dbReference type="PROSITE" id="PS00143">
    <property type="entry name" value="INSULINASE"/>
    <property type="match status" value="1"/>
</dbReference>
<comment type="similarity">
    <text evidence="1 7">Belongs to the peptidase M16 family.</text>
</comment>
<dbReference type="InterPro" id="IPR050626">
    <property type="entry name" value="Peptidase_M16"/>
</dbReference>
<reference evidence="12" key="1">
    <citation type="journal article" date="2020" name="J. Eukaryot. Microbiol.">
        <title>De novo Sequencing, Assembly and Annotation of the Transcriptome for the Free-Living Testate Amoeba Arcella intermedia.</title>
        <authorList>
            <person name="Ribeiro G.M."/>
            <person name="Porfirio-Sousa A.L."/>
            <person name="Maurer-Alcala X.X."/>
            <person name="Katz L.A."/>
            <person name="Lahr D.J.G."/>
        </authorList>
    </citation>
    <scope>NUCLEOTIDE SEQUENCE</scope>
</reference>
<evidence type="ECO:0000256" key="1">
    <source>
        <dbReference type="ARBA" id="ARBA00007261"/>
    </source>
</evidence>
<keyword evidence="5" id="KW-0862">Zinc</keyword>
<evidence type="ECO:0000259" key="10">
    <source>
        <dbReference type="Pfam" id="PF16187"/>
    </source>
</evidence>
<evidence type="ECO:0000313" key="12">
    <source>
        <dbReference type="EMBL" id="NDV29331.1"/>
    </source>
</evidence>
<evidence type="ECO:0000259" key="8">
    <source>
        <dbReference type="Pfam" id="PF00675"/>
    </source>
</evidence>
<feature type="domain" description="Peptidase M16 C-terminal" evidence="9">
    <location>
        <begin position="193"/>
        <end position="370"/>
    </location>
</feature>
<name>A0A6B2KXG0_9EUKA</name>
<dbReference type="EMBL" id="GIBP01000362">
    <property type="protein sequence ID" value="NDV29331.1"/>
    <property type="molecule type" value="Transcribed_RNA"/>
</dbReference>
<dbReference type="PANTHER" id="PTHR43690:SF18">
    <property type="entry name" value="INSULIN-DEGRADING ENZYME-RELATED"/>
    <property type="match status" value="1"/>
</dbReference>
<keyword evidence="3" id="KW-0479">Metal-binding</keyword>
<accession>A0A6B2KXG0</accession>
<dbReference type="GO" id="GO:0004222">
    <property type="term" value="F:metalloendopeptidase activity"/>
    <property type="evidence" value="ECO:0007669"/>
    <property type="project" value="InterPro"/>
</dbReference>
<evidence type="ECO:0000259" key="9">
    <source>
        <dbReference type="Pfam" id="PF05193"/>
    </source>
</evidence>
<dbReference type="Pfam" id="PF16187">
    <property type="entry name" value="Peptidase_M16_M"/>
    <property type="match status" value="1"/>
</dbReference>
<dbReference type="InterPro" id="IPR011765">
    <property type="entry name" value="Pept_M16_N"/>
</dbReference>
<dbReference type="GO" id="GO:0046872">
    <property type="term" value="F:metal ion binding"/>
    <property type="evidence" value="ECO:0007669"/>
    <property type="project" value="UniProtKB-KW"/>
</dbReference>
<proteinExistence type="inferred from homology"/>
<dbReference type="GO" id="GO:0005829">
    <property type="term" value="C:cytosol"/>
    <property type="evidence" value="ECO:0007669"/>
    <property type="project" value="TreeGrafter"/>
</dbReference>
<sequence>MKRSGGAMEDKTQMRIPDQDVRQYRHITLDNLLEVLLVHDQHTDKAAAAMDVHVGFFSDPQEAPGIAHFCEHMLFLGTEKYPDEKTYINYLTQHGGNWNAYTSTENTNYYYDVSHAHAEGALDRFAQFFIAPLFTQDATEREMNAINSEHKKNLQNDYWRSAELLKSASNPDYPYSKFGTGNLETLQQHADIRQKLLNFHSTYYSSNIMKLAVLGKEDLDTLEKWVREKFSAIKNKNIQVPTFQGEPFPPKYLGFRQHYVPVKDTRTLTLYWPIPPEYKLWKSKPGHVLGHLLGHEGEGSILAELKRKGWVNELLGGTLEEGLGFSFFGVQMKLAKDGFDHIDDIINIIYQYIAILNREGIDKWVFEELQSLGEIGFRFKDQSQPIDYVSYLAKSMQRYPRDHLLAGPYLMYEWVPELIQKALQALKPENMFITVGAKELDGKTDKKEKWYGTPYSQFAIEPSYIERLKSLEKEPPTLHLPKRNLFIPDSFDRHPPSTAIPKHPQRYTFPNSTIWHKYDTIYNIPKAYQFIDIITPKAYSSPRETVLTRLFCNLVMDDLNEYAYDAQVAGLYYSIENHFEGLQLIIKGYDCKQLILIEKIAEKMAHIHVDSARFQILKEALAREYANFYLEPPYRRALYQASICLDSCRWTYEEYLAECPTITLEEMKEFIPKLLEYVYYEGLFIGNITIEQAKNTVEVLDKYLKAKTLRKSQLPRKQGVILSSRSYIHRFPTFNPEDQNSAIQISFQIGQDSPAINAVIDLFNQCTTSDGFLQLRTTQQLGYIVWATTHYELGMAGYRVIIQSDSKNPVILEERIEEWIGTIEELLNNLPEEEFTKFKEGLIVQKLEKDKSLKEEAARWKVEIRHPRLHNFTRAEDEAAEVAKLTKSDLVHFYKQYIAKDAPQRKRFCTQVFGKDCPIPELSTPSEHVVVDNVEQFKKTHQLFPETNSLAQYLHD</sequence>
<evidence type="ECO:0000259" key="11">
    <source>
        <dbReference type="Pfam" id="PF22456"/>
    </source>
</evidence>
<evidence type="ECO:0000256" key="7">
    <source>
        <dbReference type="RuleBase" id="RU004447"/>
    </source>
</evidence>
<feature type="domain" description="Peptidase M16 middle/third" evidence="10">
    <location>
        <begin position="377"/>
        <end position="658"/>
    </location>
</feature>
<keyword evidence="4" id="KW-0378">Hydrolase</keyword>
<organism evidence="12">
    <name type="scientific">Arcella intermedia</name>
    <dbReference type="NCBI Taxonomy" id="1963864"/>
    <lineage>
        <taxon>Eukaryota</taxon>
        <taxon>Amoebozoa</taxon>
        <taxon>Tubulinea</taxon>
        <taxon>Elardia</taxon>
        <taxon>Arcellinida</taxon>
        <taxon>Sphaerothecina</taxon>
        <taxon>Arcellidae</taxon>
        <taxon>Arcella</taxon>
    </lineage>
</organism>
<dbReference type="FunFam" id="3.30.830.10:FF:000003">
    <property type="entry name" value="Insulin-degrading enzyme"/>
    <property type="match status" value="1"/>
</dbReference>
<evidence type="ECO:0008006" key="13">
    <source>
        <dbReference type="Google" id="ProtNLM"/>
    </source>
</evidence>
<dbReference type="AlphaFoldDB" id="A0A6B2KXG0"/>
<dbReference type="Gene3D" id="3.30.830.10">
    <property type="entry name" value="Metalloenzyme, LuxS/M16 peptidase-like"/>
    <property type="match status" value="4"/>
</dbReference>